<dbReference type="Proteomes" id="UP000037035">
    <property type="component" value="Unassembled WGS sequence"/>
</dbReference>
<organism evidence="1 2">
    <name type="scientific">Puccinia sorghi</name>
    <dbReference type="NCBI Taxonomy" id="27349"/>
    <lineage>
        <taxon>Eukaryota</taxon>
        <taxon>Fungi</taxon>
        <taxon>Dikarya</taxon>
        <taxon>Basidiomycota</taxon>
        <taxon>Pucciniomycotina</taxon>
        <taxon>Pucciniomycetes</taxon>
        <taxon>Pucciniales</taxon>
        <taxon>Pucciniaceae</taxon>
        <taxon>Puccinia</taxon>
    </lineage>
</organism>
<protein>
    <submittedName>
        <fullName evidence="1">Uncharacterized protein</fullName>
    </submittedName>
</protein>
<dbReference type="AlphaFoldDB" id="A0A0L6UFE9"/>
<proteinExistence type="predicted"/>
<evidence type="ECO:0000313" key="1">
    <source>
        <dbReference type="EMBL" id="KNZ47298.1"/>
    </source>
</evidence>
<reference evidence="1 2" key="1">
    <citation type="submission" date="2015-08" db="EMBL/GenBank/DDBJ databases">
        <title>Next Generation Sequencing and Analysis of the Genome of Puccinia sorghi L Schw, the Causal Agent of Maize Common Rust.</title>
        <authorList>
            <person name="Rochi L."/>
            <person name="Burguener G."/>
            <person name="Darino M."/>
            <person name="Turjanski A."/>
            <person name="Kreff E."/>
            <person name="Dieguez M.J."/>
            <person name="Sacco F."/>
        </authorList>
    </citation>
    <scope>NUCLEOTIDE SEQUENCE [LARGE SCALE GENOMIC DNA]</scope>
    <source>
        <strain evidence="1 2">RO10H11247</strain>
    </source>
</reference>
<dbReference type="EMBL" id="LAVV01011867">
    <property type="protein sequence ID" value="KNZ47298.1"/>
    <property type="molecule type" value="Genomic_DNA"/>
</dbReference>
<keyword evidence="2" id="KW-1185">Reference proteome</keyword>
<name>A0A0L6UFE9_9BASI</name>
<evidence type="ECO:0000313" key="2">
    <source>
        <dbReference type="Proteomes" id="UP000037035"/>
    </source>
</evidence>
<sequence length="170" mass="18880">MPLDLLLSLPNIVSSMFPFYLSSAFLSRFFCCSCSFFVSFCECYNFPPTFGSKEPCLRTSRSSFIFTGLLGMPACDTFVNLGYGLPSAIPSGDIHCPVCEVIKSTKFNPLSSTFRPAGRLDIMAVYLIGPFQVDSVDRREYLLTMRDIGTGFCFAKTLKTNDKAYGHIIC</sequence>
<dbReference type="VEuPathDB" id="FungiDB:VP01_6533g2"/>
<gene>
    <name evidence="1" type="ORF">VP01_6533g2</name>
</gene>
<comment type="caution">
    <text evidence="1">The sequence shown here is derived from an EMBL/GenBank/DDBJ whole genome shotgun (WGS) entry which is preliminary data.</text>
</comment>
<accession>A0A0L6UFE9</accession>